<reference evidence="3 4" key="1">
    <citation type="journal article" date="2007" name="Nature">
        <title>Evolution of genes and genomes on the Drosophila phylogeny.</title>
        <authorList>
            <consortium name="Drosophila 12 Genomes Consortium"/>
            <person name="Clark A.G."/>
            <person name="Eisen M.B."/>
            <person name="Smith D.R."/>
            <person name="Bergman C.M."/>
            <person name="Oliver B."/>
            <person name="Markow T.A."/>
            <person name="Kaufman T.C."/>
            <person name="Kellis M."/>
            <person name="Gelbart W."/>
            <person name="Iyer V.N."/>
            <person name="Pollard D.A."/>
            <person name="Sackton T.B."/>
            <person name="Larracuente A.M."/>
            <person name="Singh N.D."/>
            <person name="Abad J.P."/>
            <person name="Abt D.N."/>
            <person name="Adryan B."/>
            <person name="Aguade M."/>
            <person name="Akashi H."/>
            <person name="Anderson W.W."/>
            <person name="Aquadro C.F."/>
            <person name="Ardell D.H."/>
            <person name="Arguello R."/>
            <person name="Artieri C.G."/>
            <person name="Barbash D.A."/>
            <person name="Barker D."/>
            <person name="Barsanti P."/>
            <person name="Batterham P."/>
            <person name="Batzoglou S."/>
            <person name="Begun D."/>
            <person name="Bhutkar A."/>
            <person name="Blanco E."/>
            <person name="Bosak S.A."/>
            <person name="Bradley R.K."/>
            <person name="Brand A.D."/>
            <person name="Brent M.R."/>
            <person name="Brooks A.N."/>
            <person name="Brown R.H."/>
            <person name="Butlin R.K."/>
            <person name="Caggese C."/>
            <person name="Calvi B.R."/>
            <person name="Bernardo de Carvalho A."/>
            <person name="Caspi A."/>
            <person name="Castrezana S."/>
            <person name="Celniker S.E."/>
            <person name="Chang J.L."/>
            <person name="Chapple C."/>
            <person name="Chatterji S."/>
            <person name="Chinwalla A."/>
            <person name="Civetta A."/>
            <person name="Clifton S.W."/>
            <person name="Comeron J.M."/>
            <person name="Costello J.C."/>
            <person name="Coyne J.A."/>
            <person name="Daub J."/>
            <person name="David R.G."/>
            <person name="Delcher A.L."/>
            <person name="Delehaunty K."/>
            <person name="Do C.B."/>
            <person name="Ebling H."/>
            <person name="Edwards K."/>
            <person name="Eickbush T."/>
            <person name="Evans J.D."/>
            <person name="Filipski A."/>
            <person name="Findeiss S."/>
            <person name="Freyhult E."/>
            <person name="Fulton L."/>
            <person name="Fulton R."/>
            <person name="Garcia A.C."/>
            <person name="Gardiner A."/>
            <person name="Garfield D.A."/>
            <person name="Garvin B.E."/>
            <person name="Gibson G."/>
            <person name="Gilbert D."/>
            <person name="Gnerre S."/>
            <person name="Godfrey J."/>
            <person name="Good R."/>
            <person name="Gotea V."/>
            <person name="Gravely B."/>
            <person name="Greenberg A.J."/>
            <person name="Griffiths-Jones S."/>
            <person name="Gross S."/>
            <person name="Guigo R."/>
            <person name="Gustafson E.A."/>
            <person name="Haerty W."/>
            <person name="Hahn M.W."/>
            <person name="Halligan D.L."/>
            <person name="Halpern A.L."/>
            <person name="Halter G.M."/>
            <person name="Han M.V."/>
            <person name="Heger A."/>
            <person name="Hillier L."/>
            <person name="Hinrichs A.S."/>
            <person name="Holmes I."/>
            <person name="Hoskins R.A."/>
            <person name="Hubisz M.J."/>
            <person name="Hultmark D."/>
            <person name="Huntley M.A."/>
            <person name="Jaffe D.B."/>
            <person name="Jagadeeshan S."/>
            <person name="Jeck W.R."/>
            <person name="Johnson J."/>
            <person name="Jones C.D."/>
            <person name="Jordan W.C."/>
            <person name="Karpen G.H."/>
            <person name="Kataoka E."/>
            <person name="Keightley P.D."/>
            <person name="Kheradpour P."/>
            <person name="Kirkness E.F."/>
            <person name="Koerich L.B."/>
            <person name="Kristiansen K."/>
            <person name="Kudrna D."/>
            <person name="Kulathinal R.J."/>
            <person name="Kumar S."/>
            <person name="Kwok R."/>
            <person name="Lander E."/>
            <person name="Langley C.H."/>
            <person name="Lapoint R."/>
            <person name="Lazzaro B.P."/>
            <person name="Lee S.J."/>
            <person name="Levesque L."/>
            <person name="Li R."/>
            <person name="Lin C.F."/>
            <person name="Lin M.F."/>
            <person name="Lindblad-Toh K."/>
            <person name="Llopart A."/>
            <person name="Long M."/>
            <person name="Low L."/>
            <person name="Lozovsky E."/>
            <person name="Lu J."/>
            <person name="Luo M."/>
            <person name="Machado C.A."/>
            <person name="Makalowski W."/>
            <person name="Marzo M."/>
            <person name="Matsuda M."/>
            <person name="Matzkin L."/>
            <person name="McAllister B."/>
            <person name="McBride C.S."/>
            <person name="McKernan B."/>
            <person name="McKernan K."/>
            <person name="Mendez-Lago M."/>
            <person name="Minx P."/>
            <person name="Mollenhauer M.U."/>
            <person name="Montooth K."/>
            <person name="Mount S.M."/>
            <person name="Mu X."/>
            <person name="Myers E."/>
            <person name="Negre B."/>
            <person name="Newfeld S."/>
            <person name="Nielsen R."/>
            <person name="Noor M.A."/>
            <person name="O'Grady P."/>
            <person name="Pachter L."/>
            <person name="Papaceit M."/>
            <person name="Parisi M.J."/>
            <person name="Parisi M."/>
            <person name="Parts L."/>
            <person name="Pedersen J.S."/>
            <person name="Pesole G."/>
            <person name="Phillippy A.M."/>
            <person name="Ponting C.P."/>
            <person name="Pop M."/>
            <person name="Porcelli D."/>
            <person name="Powell J.R."/>
            <person name="Prohaska S."/>
            <person name="Pruitt K."/>
            <person name="Puig M."/>
            <person name="Quesneville H."/>
            <person name="Ram K.R."/>
            <person name="Rand D."/>
            <person name="Rasmussen M.D."/>
            <person name="Reed L.K."/>
            <person name="Reenan R."/>
            <person name="Reily A."/>
            <person name="Remington K.A."/>
            <person name="Rieger T.T."/>
            <person name="Ritchie M.G."/>
            <person name="Robin C."/>
            <person name="Rogers Y.H."/>
            <person name="Rohde C."/>
            <person name="Rozas J."/>
            <person name="Rubenfield M.J."/>
            <person name="Ruiz A."/>
            <person name="Russo S."/>
            <person name="Salzberg S.L."/>
            <person name="Sanchez-Gracia A."/>
            <person name="Saranga D.J."/>
            <person name="Sato H."/>
            <person name="Schaeffer S.W."/>
            <person name="Schatz M.C."/>
            <person name="Schlenke T."/>
            <person name="Schwartz R."/>
            <person name="Segarra C."/>
            <person name="Singh R.S."/>
            <person name="Sirot L."/>
            <person name="Sirota M."/>
            <person name="Sisneros N.B."/>
            <person name="Smith C.D."/>
            <person name="Smith T.F."/>
            <person name="Spieth J."/>
            <person name="Stage D.E."/>
            <person name="Stark A."/>
            <person name="Stephan W."/>
            <person name="Strausberg R.L."/>
            <person name="Strempel S."/>
            <person name="Sturgill D."/>
            <person name="Sutton G."/>
            <person name="Sutton G.G."/>
            <person name="Tao W."/>
            <person name="Teichmann S."/>
            <person name="Tobari Y.N."/>
            <person name="Tomimura Y."/>
            <person name="Tsolas J.M."/>
            <person name="Valente V.L."/>
            <person name="Venter E."/>
            <person name="Venter J.C."/>
            <person name="Vicario S."/>
            <person name="Vieira F.G."/>
            <person name="Vilella A.J."/>
            <person name="Villasante A."/>
            <person name="Walenz B."/>
            <person name="Wang J."/>
            <person name="Wasserman M."/>
            <person name="Watts T."/>
            <person name="Wilson D."/>
            <person name="Wilson R.K."/>
            <person name="Wing R.A."/>
            <person name="Wolfner M.F."/>
            <person name="Wong A."/>
            <person name="Wong G.K."/>
            <person name="Wu C.I."/>
            <person name="Wu G."/>
            <person name="Yamamoto D."/>
            <person name="Yang H.P."/>
            <person name="Yang S.P."/>
            <person name="Yorke J.A."/>
            <person name="Yoshida K."/>
            <person name="Zdobnov E."/>
            <person name="Zhang P."/>
            <person name="Zhang Y."/>
            <person name="Zimin A.V."/>
            <person name="Baldwin J."/>
            <person name="Abdouelleil A."/>
            <person name="Abdulkadir J."/>
            <person name="Abebe A."/>
            <person name="Abera B."/>
            <person name="Abreu J."/>
            <person name="Acer S.C."/>
            <person name="Aftuck L."/>
            <person name="Alexander A."/>
            <person name="An P."/>
            <person name="Anderson E."/>
            <person name="Anderson S."/>
            <person name="Arachi H."/>
            <person name="Azer M."/>
            <person name="Bachantsang P."/>
            <person name="Barry A."/>
            <person name="Bayul T."/>
            <person name="Berlin A."/>
            <person name="Bessette D."/>
            <person name="Bloom T."/>
            <person name="Blye J."/>
            <person name="Boguslavskiy L."/>
            <person name="Bonnet C."/>
            <person name="Boukhgalter B."/>
            <person name="Bourzgui I."/>
            <person name="Brown A."/>
            <person name="Cahill P."/>
            <person name="Channer S."/>
            <person name="Cheshatsang Y."/>
            <person name="Chuda L."/>
            <person name="Citroen M."/>
            <person name="Collymore A."/>
            <person name="Cooke P."/>
            <person name="Costello M."/>
            <person name="D'Aco K."/>
            <person name="Daza R."/>
            <person name="De Haan G."/>
            <person name="DeGray S."/>
            <person name="DeMaso C."/>
            <person name="Dhargay N."/>
            <person name="Dooley K."/>
            <person name="Dooley E."/>
            <person name="Doricent M."/>
            <person name="Dorje P."/>
            <person name="Dorjee K."/>
            <person name="Dupes A."/>
            <person name="Elong R."/>
            <person name="Falk J."/>
            <person name="Farina A."/>
            <person name="Faro S."/>
            <person name="Ferguson D."/>
            <person name="Fisher S."/>
            <person name="Foley C.D."/>
            <person name="Franke A."/>
            <person name="Friedrich D."/>
            <person name="Gadbois L."/>
            <person name="Gearin G."/>
            <person name="Gearin C.R."/>
            <person name="Giannoukos G."/>
            <person name="Goode T."/>
            <person name="Graham J."/>
            <person name="Grandbois E."/>
            <person name="Grewal S."/>
            <person name="Gyaltsen K."/>
            <person name="Hafez N."/>
            <person name="Hagos B."/>
            <person name="Hall J."/>
            <person name="Henson C."/>
            <person name="Hollinger A."/>
            <person name="Honan T."/>
            <person name="Huard M.D."/>
            <person name="Hughes L."/>
            <person name="Hurhula B."/>
            <person name="Husby M.E."/>
            <person name="Kamat A."/>
            <person name="Kanga B."/>
            <person name="Kashin S."/>
            <person name="Khazanovich D."/>
            <person name="Kisner P."/>
            <person name="Lance K."/>
            <person name="Lara M."/>
            <person name="Lee W."/>
            <person name="Lennon N."/>
            <person name="Letendre F."/>
            <person name="LeVine R."/>
            <person name="Lipovsky A."/>
            <person name="Liu X."/>
            <person name="Liu J."/>
            <person name="Liu S."/>
            <person name="Lokyitsang T."/>
            <person name="Lokyitsang Y."/>
            <person name="Lubonja R."/>
            <person name="Lui A."/>
            <person name="MacDonald P."/>
            <person name="Magnisalis V."/>
            <person name="Maru K."/>
            <person name="Matthews C."/>
            <person name="McCusker W."/>
            <person name="McDonough S."/>
            <person name="Mehta T."/>
            <person name="Meldrim J."/>
            <person name="Meneus L."/>
            <person name="Mihai O."/>
            <person name="Mihalev A."/>
            <person name="Mihova T."/>
            <person name="Mittelman R."/>
            <person name="Mlenga V."/>
            <person name="Montmayeur A."/>
            <person name="Mulrain L."/>
            <person name="Navidi A."/>
            <person name="Naylor J."/>
            <person name="Negash T."/>
            <person name="Nguyen T."/>
            <person name="Nguyen N."/>
            <person name="Nicol R."/>
            <person name="Norbu C."/>
            <person name="Norbu N."/>
            <person name="Novod N."/>
            <person name="O'Neill B."/>
            <person name="Osman S."/>
            <person name="Markiewicz E."/>
            <person name="Oyono O.L."/>
            <person name="Patti C."/>
            <person name="Phunkhang P."/>
            <person name="Pierre F."/>
            <person name="Priest M."/>
            <person name="Raghuraman S."/>
            <person name="Rege F."/>
            <person name="Reyes R."/>
            <person name="Rise C."/>
            <person name="Rogov P."/>
            <person name="Ross K."/>
            <person name="Ryan E."/>
            <person name="Settipalli S."/>
            <person name="Shea T."/>
            <person name="Sherpa N."/>
            <person name="Shi L."/>
            <person name="Shih D."/>
            <person name="Sparrow T."/>
            <person name="Spaulding J."/>
            <person name="Stalker J."/>
            <person name="Stange-Thomann N."/>
            <person name="Stavropoulos S."/>
            <person name="Stone C."/>
            <person name="Strader C."/>
            <person name="Tesfaye S."/>
            <person name="Thomson T."/>
            <person name="Thoulutsang Y."/>
            <person name="Thoulutsang D."/>
            <person name="Topham K."/>
            <person name="Topping I."/>
            <person name="Tsamla T."/>
            <person name="Vassiliev H."/>
            <person name="Vo A."/>
            <person name="Wangchuk T."/>
            <person name="Wangdi T."/>
            <person name="Weiand M."/>
            <person name="Wilkinson J."/>
            <person name="Wilson A."/>
            <person name="Yadav S."/>
            <person name="Young G."/>
            <person name="Yu Q."/>
            <person name="Zembek L."/>
            <person name="Zhong D."/>
            <person name="Zimmer A."/>
            <person name="Zwirko Z."/>
            <person name="Jaffe D.B."/>
            <person name="Alvarez P."/>
            <person name="Brockman W."/>
            <person name="Butler J."/>
            <person name="Chin C."/>
            <person name="Gnerre S."/>
            <person name="Grabherr M."/>
            <person name="Kleber M."/>
            <person name="Mauceli E."/>
            <person name="MacCallum I."/>
        </authorList>
    </citation>
    <scope>NUCLEOTIDE SEQUENCE [LARGE SCALE GENOMIC DNA]</scope>
    <source>
        <strain evidence="4">Tucson 14030-0811.24</strain>
    </source>
</reference>
<dbReference type="Pfam" id="PF15860">
    <property type="entry name" value="DUF4728"/>
    <property type="match status" value="1"/>
</dbReference>
<dbReference type="AlphaFoldDB" id="A0A0Q9X2U5"/>
<feature type="transmembrane region" description="Helical" evidence="2">
    <location>
        <begin position="138"/>
        <end position="157"/>
    </location>
</feature>
<dbReference type="InterPro" id="IPR031720">
    <property type="entry name" value="DUF4728"/>
</dbReference>
<feature type="transmembrane region" description="Helical" evidence="2">
    <location>
        <begin position="105"/>
        <end position="126"/>
    </location>
</feature>
<feature type="region of interest" description="Disordered" evidence="1">
    <location>
        <begin position="1"/>
        <end position="28"/>
    </location>
</feature>
<dbReference type="OrthoDB" id="7868364at2759"/>
<keyword evidence="2" id="KW-1133">Transmembrane helix</keyword>
<evidence type="ECO:0000256" key="2">
    <source>
        <dbReference type="SAM" id="Phobius"/>
    </source>
</evidence>
<feature type="compositionally biased region" description="Basic residues" evidence="1">
    <location>
        <begin position="10"/>
        <end position="19"/>
    </location>
</feature>
<dbReference type="InParanoid" id="A0A0Q9X2U5"/>
<name>A0A0Q9X2U5_DROWI</name>
<organism evidence="3 4">
    <name type="scientific">Drosophila willistoni</name>
    <name type="common">Fruit fly</name>
    <dbReference type="NCBI Taxonomy" id="7260"/>
    <lineage>
        <taxon>Eukaryota</taxon>
        <taxon>Metazoa</taxon>
        <taxon>Ecdysozoa</taxon>
        <taxon>Arthropoda</taxon>
        <taxon>Hexapoda</taxon>
        <taxon>Insecta</taxon>
        <taxon>Pterygota</taxon>
        <taxon>Neoptera</taxon>
        <taxon>Endopterygota</taxon>
        <taxon>Diptera</taxon>
        <taxon>Brachycera</taxon>
        <taxon>Muscomorpha</taxon>
        <taxon>Ephydroidea</taxon>
        <taxon>Drosophilidae</taxon>
        <taxon>Drosophila</taxon>
        <taxon>Sophophora</taxon>
    </lineage>
</organism>
<keyword evidence="4" id="KW-1185">Reference proteome</keyword>
<evidence type="ECO:0000313" key="3">
    <source>
        <dbReference type="EMBL" id="KRF99213.1"/>
    </source>
</evidence>
<dbReference type="Proteomes" id="UP000007798">
    <property type="component" value="Unassembled WGS sequence"/>
</dbReference>
<sequence>MASGKEKPAKKSKKPSKKSNKNDKTTSNASPLSSAFYHNLLKICYVIAIFDLIHALYFATQAMILLVTSFNVFSIFALLGTIFWVLIVILLIVGLCKRRPTLVKVWLTFSLIGFIVDLLFLTWGISSSITVDWDHLQEFTIIIIGIVIEVICIYLVYRYYTLMDPCRMVDVNEESNMPKKKHPLDQAACNESKKLADSNVKGGKGTKDKKKDKAKDKDSKKKGKK</sequence>
<keyword evidence="2" id="KW-0472">Membrane</keyword>
<feature type="transmembrane region" description="Helical" evidence="2">
    <location>
        <begin position="72"/>
        <end position="93"/>
    </location>
</feature>
<evidence type="ECO:0000313" key="4">
    <source>
        <dbReference type="Proteomes" id="UP000007798"/>
    </source>
</evidence>
<protein>
    <submittedName>
        <fullName evidence="3">Uncharacterized protein</fullName>
    </submittedName>
</protein>
<feature type="compositionally biased region" description="Basic and acidic residues" evidence="1">
    <location>
        <begin position="205"/>
        <end position="219"/>
    </location>
</feature>
<feature type="transmembrane region" description="Helical" evidence="2">
    <location>
        <begin position="43"/>
        <end position="66"/>
    </location>
</feature>
<dbReference type="KEGG" id="dwi:26529918"/>
<feature type="region of interest" description="Disordered" evidence="1">
    <location>
        <begin position="177"/>
        <end position="225"/>
    </location>
</feature>
<accession>A0A0Q9X2U5</accession>
<dbReference type="EMBL" id="CH964161">
    <property type="protein sequence ID" value="KRF99213.1"/>
    <property type="molecule type" value="Genomic_DNA"/>
</dbReference>
<gene>
    <name evidence="3" type="primary">Dwil\GK27916</name>
    <name evidence="3" type="ORF">Dwil_GK27916</name>
</gene>
<evidence type="ECO:0000256" key="1">
    <source>
        <dbReference type="SAM" id="MobiDB-lite"/>
    </source>
</evidence>
<proteinExistence type="predicted"/>
<keyword evidence="2" id="KW-0812">Transmembrane</keyword>